<feature type="domain" description="TGS" evidence="3">
    <location>
        <begin position="390"/>
        <end position="453"/>
    </location>
</feature>
<dbReference type="SUPFAM" id="SSF81301">
    <property type="entry name" value="Nucleotidyltransferase"/>
    <property type="match status" value="1"/>
</dbReference>
<comment type="similarity">
    <text evidence="1">Belongs to the relA/spoT family.</text>
</comment>
<dbReference type="SMART" id="SM00954">
    <property type="entry name" value="RelA_SpoT"/>
    <property type="match status" value="1"/>
</dbReference>
<proteinExistence type="inferred from homology"/>
<dbReference type="FunFam" id="3.30.460.10:FF:000001">
    <property type="entry name" value="GTP pyrophosphokinase RelA"/>
    <property type="match status" value="1"/>
</dbReference>
<evidence type="ECO:0000313" key="5">
    <source>
        <dbReference type="Proteomes" id="UP000178684"/>
    </source>
</evidence>
<dbReference type="CDD" id="cd01668">
    <property type="entry name" value="TGS_RSH"/>
    <property type="match status" value="1"/>
</dbReference>
<dbReference type="InterPro" id="IPR004095">
    <property type="entry name" value="TGS"/>
</dbReference>
<dbReference type="Pfam" id="PF13328">
    <property type="entry name" value="HD_4"/>
    <property type="match status" value="1"/>
</dbReference>
<dbReference type="GO" id="GO:0015969">
    <property type="term" value="P:guanosine tetraphosphate metabolic process"/>
    <property type="evidence" value="ECO:0007669"/>
    <property type="project" value="InterPro"/>
</dbReference>
<dbReference type="CDD" id="cd05399">
    <property type="entry name" value="NT_Rel-Spo_like"/>
    <property type="match status" value="1"/>
</dbReference>
<dbReference type="FunFam" id="1.10.3210.10:FF:000001">
    <property type="entry name" value="GTP pyrophosphokinase RelA"/>
    <property type="match status" value="1"/>
</dbReference>
<dbReference type="PANTHER" id="PTHR21262">
    <property type="entry name" value="GUANOSINE-3',5'-BIS DIPHOSPHATE 3'-PYROPHOSPHOHYDROLASE"/>
    <property type="match status" value="1"/>
</dbReference>
<dbReference type="InterPro" id="IPR007685">
    <property type="entry name" value="RelA_SpoT"/>
</dbReference>
<dbReference type="FunFam" id="3.10.20.30:FF:000002">
    <property type="entry name" value="GTP pyrophosphokinase (RelA/SpoT)"/>
    <property type="match status" value="1"/>
</dbReference>
<evidence type="ECO:0008006" key="6">
    <source>
        <dbReference type="Google" id="ProtNLM"/>
    </source>
</evidence>
<dbReference type="PROSITE" id="PS51671">
    <property type="entry name" value="ACT"/>
    <property type="match status" value="1"/>
</dbReference>
<dbReference type="SUPFAM" id="SSF81271">
    <property type="entry name" value="TGS-like"/>
    <property type="match status" value="1"/>
</dbReference>
<dbReference type="EMBL" id="MFIE01000017">
    <property type="protein sequence ID" value="OGF82549.1"/>
    <property type="molecule type" value="Genomic_DNA"/>
</dbReference>
<reference evidence="4 5" key="1">
    <citation type="journal article" date="2016" name="Nat. Commun.">
        <title>Thousands of microbial genomes shed light on interconnected biogeochemical processes in an aquifer system.</title>
        <authorList>
            <person name="Anantharaman K."/>
            <person name="Brown C.T."/>
            <person name="Hug L.A."/>
            <person name="Sharon I."/>
            <person name="Castelle C.J."/>
            <person name="Probst A.J."/>
            <person name="Thomas B.C."/>
            <person name="Singh A."/>
            <person name="Wilkins M.J."/>
            <person name="Karaoz U."/>
            <person name="Brodie E.L."/>
            <person name="Williams K.H."/>
            <person name="Hubbard S.S."/>
            <person name="Banfield J.F."/>
        </authorList>
    </citation>
    <scope>NUCLEOTIDE SEQUENCE [LARGE SCALE GENOMIC DNA]</scope>
</reference>
<dbReference type="InterPro" id="IPR045865">
    <property type="entry name" value="ACT-like_dom_sf"/>
</dbReference>
<dbReference type="AlphaFoldDB" id="A0A1F5X3T0"/>
<dbReference type="NCBIfam" id="TIGR00691">
    <property type="entry name" value="spoT_relA"/>
    <property type="match status" value="1"/>
</dbReference>
<dbReference type="Gene3D" id="3.10.20.30">
    <property type="match status" value="1"/>
</dbReference>
<dbReference type="GO" id="GO:0005886">
    <property type="term" value="C:plasma membrane"/>
    <property type="evidence" value="ECO:0007669"/>
    <property type="project" value="TreeGrafter"/>
</dbReference>
<dbReference type="Pfam" id="PF02824">
    <property type="entry name" value="TGS"/>
    <property type="match status" value="1"/>
</dbReference>
<dbReference type="InterPro" id="IPR033655">
    <property type="entry name" value="TGS_RelA/SpoT"/>
</dbReference>
<dbReference type="Proteomes" id="UP000178684">
    <property type="component" value="Unassembled WGS sequence"/>
</dbReference>
<dbReference type="PANTHER" id="PTHR21262:SF31">
    <property type="entry name" value="GTP PYROPHOSPHOKINASE"/>
    <property type="match status" value="1"/>
</dbReference>
<accession>A0A1F5X3T0</accession>
<dbReference type="InterPro" id="IPR003607">
    <property type="entry name" value="HD/PDEase_dom"/>
</dbReference>
<dbReference type="SMART" id="SM00471">
    <property type="entry name" value="HDc"/>
    <property type="match status" value="1"/>
</dbReference>
<organism evidence="4 5">
    <name type="scientific">Candidatus Giovannonibacteria bacterium RIFCSPLOWO2_01_FULL_46_13</name>
    <dbReference type="NCBI Taxonomy" id="1798352"/>
    <lineage>
        <taxon>Bacteria</taxon>
        <taxon>Candidatus Giovannoniibacteriota</taxon>
    </lineage>
</organism>
<dbReference type="InterPro" id="IPR043519">
    <property type="entry name" value="NT_sf"/>
</dbReference>
<comment type="caution">
    <text evidence="4">The sequence shown here is derived from an EMBL/GenBank/DDBJ whole genome shotgun (WGS) entry which is preliminary data.</text>
</comment>
<dbReference type="Gene3D" id="1.10.3210.10">
    <property type="entry name" value="Hypothetical protein af1432"/>
    <property type="match status" value="1"/>
</dbReference>
<dbReference type="InterPro" id="IPR012675">
    <property type="entry name" value="Beta-grasp_dom_sf"/>
</dbReference>
<dbReference type="InterPro" id="IPR004811">
    <property type="entry name" value="RelA/Spo_fam"/>
</dbReference>
<evidence type="ECO:0000256" key="1">
    <source>
        <dbReference type="RuleBase" id="RU003847"/>
    </source>
</evidence>
<comment type="function">
    <text evidence="1">In eubacteria ppGpp (guanosine 3'-diphosphate 5'-diphosphate) is a mediator of the stringent response that coordinates a variety of cellular activities in response to changes in nutritional abundance.</text>
</comment>
<evidence type="ECO:0000259" key="3">
    <source>
        <dbReference type="PROSITE" id="PS51880"/>
    </source>
</evidence>
<protein>
    <recommendedName>
        <fullName evidence="6">GTP pyrophosphokinase</fullName>
    </recommendedName>
</protein>
<dbReference type="SUPFAM" id="SSF109604">
    <property type="entry name" value="HD-domain/PDEase-like"/>
    <property type="match status" value="1"/>
</dbReference>
<evidence type="ECO:0000259" key="2">
    <source>
        <dbReference type="PROSITE" id="PS51671"/>
    </source>
</evidence>
<feature type="domain" description="ACT" evidence="2">
    <location>
        <begin position="497"/>
        <end position="571"/>
    </location>
</feature>
<evidence type="ECO:0000313" key="4">
    <source>
        <dbReference type="EMBL" id="OGF82549.1"/>
    </source>
</evidence>
<name>A0A1F5X3T0_9BACT</name>
<dbReference type="InterPro" id="IPR002912">
    <property type="entry name" value="ACT_dom"/>
</dbReference>
<sequence>MTWEEYEKKLEPFGISTKDKEFLKKVFVFSSKIHEGEKRLSGDDYISHPVAVSLKLAELKMDANTIASGLLHDAVERSPEALKQIRKQFGEEVAFLVDSVTKIAKIQAAGIDRALESVKKMFLALAEDVRVVVVKLADRAHNMETLEWLPKEKQERIARETLSLYASLAERLGMWNIKAQLEDLSMKFLYPKEYEMISSEVKKRAPERERYLKRILSIMEAELRKENIRNFEINYRAKHIYSIWQKLERYEGDWSRLSDLIALRVIVPDVKNCYSVLGIIHKLWRPVPGKFRDYIALPKPNGYQSLHTSVFTEPRVIVEFQIRTPDMHKEAETGIAAHWAYTEAGKPKKGFKAVGKKFNWIGQLQNWQKEFQKEKPTAEELLEALKIDFFKDRIFTLTPKGDVIDLPRGSTPLDFAYHIHSEIGNRASGSRVNGKLVPFTWELNSGDVVEIIMQKNKKPTPEWLAVVRTALAKNRIRKALRLSPKKSFITIEAKLVEARIYGKNRVGFIKDITSVFARSRVNIQNLISARSGNEEAPINLTFVARSKEELEKIIKKLQAVPGVKKVNYSLK</sequence>
<dbReference type="Gene3D" id="3.30.460.10">
    <property type="entry name" value="Beta Polymerase, domain 2"/>
    <property type="match status" value="1"/>
</dbReference>
<dbReference type="CDD" id="cd04876">
    <property type="entry name" value="ACT_RelA-SpoT"/>
    <property type="match status" value="1"/>
</dbReference>
<dbReference type="Pfam" id="PF13291">
    <property type="entry name" value="ACT_4"/>
    <property type="match status" value="1"/>
</dbReference>
<dbReference type="Gene3D" id="3.30.70.260">
    <property type="match status" value="1"/>
</dbReference>
<dbReference type="InterPro" id="IPR012676">
    <property type="entry name" value="TGS-like"/>
</dbReference>
<gene>
    <name evidence="4" type="ORF">A3B18_01090</name>
</gene>
<dbReference type="Pfam" id="PF04607">
    <property type="entry name" value="RelA_SpoT"/>
    <property type="match status" value="1"/>
</dbReference>
<dbReference type="PROSITE" id="PS51880">
    <property type="entry name" value="TGS"/>
    <property type="match status" value="1"/>
</dbReference>
<dbReference type="SUPFAM" id="SSF55021">
    <property type="entry name" value="ACT-like"/>
    <property type="match status" value="1"/>
</dbReference>